<dbReference type="Proteomes" id="UP000012960">
    <property type="component" value="Unplaced"/>
</dbReference>
<evidence type="ECO:0000313" key="2">
    <source>
        <dbReference type="Proteomes" id="UP000012960"/>
    </source>
</evidence>
<proteinExistence type="predicted"/>
<reference evidence="1" key="1">
    <citation type="submission" date="2021-05" db="UniProtKB">
        <authorList>
            <consortium name="EnsemblPlants"/>
        </authorList>
    </citation>
    <scope>IDENTIFICATION</scope>
    <source>
        <strain evidence="1">subsp. malaccensis</strain>
    </source>
</reference>
<organism evidence="1 2">
    <name type="scientific">Musa acuminata subsp. malaccensis</name>
    <name type="common">Wild banana</name>
    <name type="synonym">Musa malaccensis</name>
    <dbReference type="NCBI Taxonomy" id="214687"/>
    <lineage>
        <taxon>Eukaryota</taxon>
        <taxon>Viridiplantae</taxon>
        <taxon>Streptophyta</taxon>
        <taxon>Embryophyta</taxon>
        <taxon>Tracheophyta</taxon>
        <taxon>Spermatophyta</taxon>
        <taxon>Magnoliopsida</taxon>
        <taxon>Liliopsida</taxon>
        <taxon>Zingiberales</taxon>
        <taxon>Musaceae</taxon>
        <taxon>Musa</taxon>
    </lineage>
</organism>
<keyword evidence="2" id="KW-1185">Reference proteome</keyword>
<sequence length="37" mass="4123">MSTPFSFTLSPQENDTIATFYETFHGGNISIQVLSLK</sequence>
<name>A0A804K6K7_MUSAM</name>
<evidence type="ECO:0000313" key="1">
    <source>
        <dbReference type="EnsemblPlants" id="Ma08_p14560.1"/>
    </source>
</evidence>
<dbReference type="InParanoid" id="A0A804K6K7"/>
<dbReference type="EnsemblPlants" id="Ma08_t14560.1">
    <property type="protein sequence ID" value="Ma08_p14560.1"/>
    <property type="gene ID" value="Ma08_g14560"/>
</dbReference>
<accession>A0A804K6K7</accession>
<dbReference type="Gramene" id="Ma08_t14560.1">
    <property type="protein sequence ID" value="Ma08_p14560.1"/>
    <property type="gene ID" value="Ma08_g14560"/>
</dbReference>
<dbReference type="AlphaFoldDB" id="A0A804K6K7"/>
<protein>
    <submittedName>
        <fullName evidence="1">Uncharacterized protein</fullName>
    </submittedName>
</protein>